<keyword evidence="3" id="KW-1185">Reference proteome</keyword>
<dbReference type="AlphaFoldDB" id="A0A409VHJ6"/>
<sequence>MHFQVNLSYLFIALFVAKSSGDIVAFSGSSCDGDEGDNVPCQDECIDFNTRHSFRVLASGTHCVVAFEDGACSIPVGSIENSGGGHCSNVNTGTTVLSLRCSPNSACDTVAPANLTAHIKSAAFHGPYSAEP</sequence>
<gene>
    <name evidence="2" type="ORF">CVT26_000322</name>
</gene>
<evidence type="ECO:0000313" key="3">
    <source>
        <dbReference type="Proteomes" id="UP000284706"/>
    </source>
</evidence>
<evidence type="ECO:0000313" key="2">
    <source>
        <dbReference type="EMBL" id="PPQ65705.1"/>
    </source>
</evidence>
<dbReference type="Proteomes" id="UP000284706">
    <property type="component" value="Unassembled WGS sequence"/>
</dbReference>
<keyword evidence="1" id="KW-0732">Signal</keyword>
<comment type="caution">
    <text evidence="2">The sequence shown here is derived from an EMBL/GenBank/DDBJ whole genome shotgun (WGS) entry which is preliminary data.</text>
</comment>
<proteinExistence type="predicted"/>
<evidence type="ECO:0000256" key="1">
    <source>
        <dbReference type="SAM" id="SignalP"/>
    </source>
</evidence>
<dbReference type="InParanoid" id="A0A409VHJ6"/>
<accession>A0A409VHJ6</accession>
<reference evidence="2 3" key="1">
    <citation type="journal article" date="2018" name="Evol. Lett.">
        <title>Horizontal gene cluster transfer increased hallucinogenic mushroom diversity.</title>
        <authorList>
            <person name="Reynolds H.T."/>
            <person name="Vijayakumar V."/>
            <person name="Gluck-Thaler E."/>
            <person name="Korotkin H.B."/>
            <person name="Matheny P.B."/>
            <person name="Slot J.C."/>
        </authorList>
    </citation>
    <scope>NUCLEOTIDE SEQUENCE [LARGE SCALE GENOMIC DNA]</scope>
    <source>
        <strain evidence="2 3">SRW20</strain>
    </source>
</reference>
<dbReference type="EMBL" id="NHYE01005647">
    <property type="protein sequence ID" value="PPQ65705.1"/>
    <property type="molecule type" value="Genomic_DNA"/>
</dbReference>
<dbReference type="OrthoDB" id="5429515at2759"/>
<feature type="chain" id="PRO_5018966746" evidence="1">
    <location>
        <begin position="22"/>
        <end position="132"/>
    </location>
</feature>
<organism evidence="2 3">
    <name type="scientific">Gymnopilus dilepis</name>
    <dbReference type="NCBI Taxonomy" id="231916"/>
    <lineage>
        <taxon>Eukaryota</taxon>
        <taxon>Fungi</taxon>
        <taxon>Dikarya</taxon>
        <taxon>Basidiomycota</taxon>
        <taxon>Agaricomycotina</taxon>
        <taxon>Agaricomycetes</taxon>
        <taxon>Agaricomycetidae</taxon>
        <taxon>Agaricales</taxon>
        <taxon>Agaricineae</taxon>
        <taxon>Hymenogastraceae</taxon>
        <taxon>Gymnopilus</taxon>
    </lineage>
</organism>
<feature type="signal peptide" evidence="1">
    <location>
        <begin position="1"/>
        <end position="21"/>
    </location>
</feature>
<protein>
    <submittedName>
        <fullName evidence="2">Uncharacterized protein</fullName>
    </submittedName>
</protein>
<name>A0A409VHJ6_9AGAR</name>